<organism evidence="2 3">
    <name type="scientific">Sorghum bicolor</name>
    <name type="common">Sorghum</name>
    <name type="synonym">Sorghum vulgare</name>
    <dbReference type="NCBI Taxonomy" id="4558"/>
    <lineage>
        <taxon>Eukaryota</taxon>
        <taxon>Viridiplantae</taxon>
        <taxon>Streptophyta</taxon>
        <taxon>Embryophyta</taxon>
        <taxon>Tracheophyta</taxon>
        <taxon>Spermatophyta</taxon>
        <taxon>Magnoliopsida</taxon>
        <taxon>Liliopsida</taxon>
        <taxon>Poales</taxon>
        <taxon>Poaceae</taxon>
        <taxon>PACMAD clade</taxon>
        <taxon>Panicoideae</taxon>
        <taxon>Andropogonodae</taxon>
        <taxon>Andropogoneae</taxon>
        <taxon>Sorghinae</taxon>
        <taxon>Sorghum</taxon>
    </lineage>
</organism>
<sequence>MELEGAFKMRMEIDGKLDDKWEKKEYAAWIGGRNCWTHTKMERHATTMISVTIGMAMQRHRTKPCSQTHTAAKHQATNDQRDHSHAHVAAQDQAVLTSAHSGKASSSTTSLEPMQRRIPSTR</sequence>
<dbReference type="Gramene" id="OQU84007">
    <property type="protein sequence ID" value="OQU84007"/>
    <property type="gene ID" value="SORBI_3005G214700"/>
</dbReference>
<feature type="compositionally biased region" description="Polar residues" evidence="1">
    <location>
        <begin position="64"/>
        <end position="78"/>
    </location>
</feature>
<proteinExistence type="predicted"/>
<reference evidence="3" key="2">
    <citation type="journal article" date="2018" name="Plant J.">
        <title>The Sorghum bicolor reference genome: improved assembly, gene annotations, a transcriptome atlas, and signatures of genome organization.</title>
        <authorList>
            <person name="McCormick R.F."/>
            <person name="Truong S.K."/>
            <person name="Sreedasyam A."/>
            <person name="Jenkins J."/>
            <person name="Shu S."/>
            <person name="Sims D."/>
            <person name="Kennedy M."/>
            <person name="Amirebrahimi M."/>
            <person name="Weers B.D."/>
            <person name="McKinley B."/>
            <person name="Mattison A."/>
            <person name="Morishige D.T."/>
            <person name="Grimwood J."/>
            <person name="Schmutz J."/>
            <person name="Mullet J.E."/>
        </authorList>
    </citation>
    <scope>NUCLEOTIDE SEQUENCE [LARGE SCALE GENOMIC DNA]</scope>
    <source>
        <strain evidence="3">cv. BTx623</strain>
    </source>
</reference>
<keyword evidence="3" id="KW-1185">Reference proteome</keyword>
<evidence type="ECO:0000256" key="1">
    <source>
        <dbReference type="SAM" id="MobiDB-lite"/>
    </source>
</evidence>
<dbReference type="EMBL" id="CM000764">
    <property type="protein sequence ID" value="OQU84007.1"/>
    <property type="molecule type" value="Genomic_DNA"/>
</dbReference>
<feature type="compositionally biased region" description="Polar residues" evidence="1">
    <location>
        <begin position="94"/>
        <end position="122"/>
    </location>
</feature>
<gene>
    <name evidence="2" type="ORF">SORBI_3005G214700</name>
</gene>
<evidence type="ECO:0000313" key="3">
    <source>
        <dbReference type="Proteomes" id="UP000000768"/>
    </source>
</evidence>
<dbReference type="Proteomes" id="UP000000768">
    <property type="component" value="Chromosome 5"/>
</dbReference>
<evidence type="ECO:0000313" key="2">
    <source>
        <dbReference type="EMBL" id="OQU84007.1"/>
    </source>
</evidence>
<dbReference type="AlphaFoldDB" id="A0A1Z5RK18"/>
<name>A0A1Z5RK18_SORBI</name>
<feature type="region of interest" description="Disordered" evidence="1">
    <location>
        <begin position="58"/>
        <end position="122"/>
    </location>
</feature>
<reference evidence="2 3" key="1">
    <citation type="journal article" date="2009" name="Nature">
        <title>The Sorghum bicolor genome and the diversification of grasses.</title>
        <authorList>
            <person name="Paterson A.H."/>
            <person name="Bowers J.E."/>
            <person name="Bruggmann R."/>
            <person name="Dubchak I."/>
            <person name="Grimwood J."/>
            <person name="Gundlach H."/>
            <person name="Haberer G."/>
            <person name="Hellsten U."/>
            <person name="Mitros T."/>
            <person name="Poliakov A."/>
            <person name="Schmutz J."/>
            <person name="Spannagl M."/>
            <person name="Tang H."/>
            <person name="Wang X."/>
            <person name="Wicker T."/>
            <person name="Bharti A.K."/>
            <person name="Chapman J."/>
            <person name="Feltus F.A."/>
            <person name="Gowik U."/>
            <person name="Grigoriev I.V."/>
            <person name="Lyons E."/>
            <person name="Maher C.A."/>
            <person name="Martis M."/>
            <person name="Narechania A."/>
            <person name="Otillar R.P."/>
            <person name="Penning B.W."/>
            <person name="Salamov A.A."/>
            <person name="Wang Y."/>
            <person name="Zhang L."/>
            <person name="Carpita N.C."/>
            <person name="Freeling M."/>
            <person name="Gingle A.R."/>
            <person name="Hash C.T."/>
            <person name="Keller B."/>
            <person name="Klein P."/>
            <person name="Kresovich S."/>
            <person name="McCann M.C."/>
            <person name="Ming R."/>
            <person name="Peterson D.G."/>
            <person name="Mehboob-ur-Rahman"/>
            <person name="Ware D."/>
            <person name="Westhoff P."/>
            <person name="Mayer K.F."/>
            <person name="Messing J."/>
            <person name="Rokhsar D.S."/>
        </authorList>
    </citation>
    <scope>NUCLEOTIDE SEQUENCE [LARGE SCALE GENOMIC DNA]</scope>
    <source>
        <strain evidence="3">cv. BTx623</strain>
    </source>
</reference>
<protein>
    <submittedName>
        <fullName evidence="2">Uncharacterized protein</fullName>
    </submittedName>
</protein>
<accession>A0A1Z5RK18</accession>
<dbReference type="InParanoid" id="A0A1Z5RK18"/>